<organism evidence="2 3">
    <name type="scientific">Fusarium gaditjirri</name>
    <dbReference type="NCBI Taxonomy" id="282569"/>
    <lineage>
        <taxon>Eukaryota</taxon>
        <taxon>Fungi</taxon>
        <taxon>Dikarya</taxon>
        <taxon>Ascomycota</taxon>
        <taxon>Pezizomycotina</taxon>
        <taxon>Sordariomycetes</taxon>
        <taxon>Hypocreomycetidae</taxon>
        <taxon>Hypocreales</taxon>
        <taxon>Nectriaceae</taxon>
        <taxon>Fusarium</taxon>
        <taxon>Fusarium nisikadoi species complex</taxon>
    </lineage>
</organism>
<name>A0A8H4SQ33_9HYPO</name>
<feature type="region of interest" description="Disordered" evidence="1">
    <location>
        <begin position="14"/>
        <end position="34"/>
    </location>
</feature>
<evidence type="ECO:0000313" key="3">
    <source>
        <dbReference type="Proteomes" id="UP000604273"/>
    </source>
</evidence>
<feature type="compositionally biased region" description="Polar residues" evidence="1">
    <location>
        <begin position="23"/>
        <end position="34"/>
    </location>
</feature>
<dbReference type="PANTHER" id="PTHR38791">
    <property type="entry name" value="ZN(II)2CYS6 TRANSCRIPTION FACTOR (EUROFUNG)-RELATED-RELATED"/>
    <property type="match status" value="1"/>
</dbReference>
<protein>
    <recommendedName>
        <fullName evidence="4">C6 transcription factor</fullName>
    </recommendedName>
</protein>
<evidence type="ECO:0000256" key="1">
    <source>
        <dbReference type="SAM" id="MobiDB-lite"/>
    </source>
</evidence>
<dbReference type="AlphaFoldDB" id="A0A8H4SQ33"/>
<dbReference type="OrthoDB" id="5429770at2759"/>
<gene>
    <name evidence="2" type="ORF">FGADI_13284</name>
</gene>
<sequence length="426" mass="47638">MVFRDQTRHTVQKALAHQRASRLPSTPQWSPDVSSRHSFLSLYVSTYSRGFGTPLQALLKDYDPNGHLQSCVDAVGLAFMAFQLNRQDLIPLASQHYLKAIQRLAMVLRSSMQGSSDAANQSLSDVTLQSVLLLDLYEKMSYQYQQLSEYPGLPLSHIQGALSIVQSRPRGDFSDPTMQQLAARTVFALALSCGAAGKTMPESLVRLYNDLDTYVRGPLWTLTGLFIRLIDFQVAARAAKLELREILKRAKDFRGELSAAQNNIPRSWQPRRIHTNEAFVFNGYYDVYPGHDLPQTFNGYRMLRLGVCGLLQKFVPSTEVAEEITQITREICASVPHITLPTVKPQNTLPFSPLQILQGSGLLSALYAAAQTTEDPLMRAWILHTLTWLADRGVKSAQTVAYIIKSLPEMNQWDVFSLVGNYASLA</sequence>
<reference evidence="2" key="2">
    <citation type="submission" date="2020-05" db="EMBL/GenBank/DDBJ databases">
        <authorList>
            <person name="Kim H.-S."/>
            <person name="Proctor R.H."/>
            <person name="Brown D.W."/>
        </authorList>
    </citation>
    <scope>NUCLEOTIDE SEQUENCE</scope>
    <source>
        <strain evidence="2">NRRL 45417</strain>
    </source>
</reference>
<proteinExistence type="predicted"/>
<reference evidence="2" key="1">
    <citation type="journal article" date="2020" name="BMC Genomics">
        <title>Correction to: Identification and distribution of gene clusters required for synthesis of sphingolipid metabolism inhibitors in diverse species of the filamentous fungus Fusarium.</title>
        <authorList>
            <person name="Kim H.S."/>
            <person name="Lohmar J.M."/>
            <person name="Busman M."/>
            <person name="Brown D.W."/>
            <person name="Naumann T.A."/>
            <person name="Divon H.H."/>
            <person name="Lysoe E."/>
            <person name="Uhlig S."/>
            <person name="Proctor R.H."/>
        </authorList>
    </citation>
    <scope>NUCLEOTIDE SEQUENCE</scope>
    <source>
        <strain evidence="2">NRRL 45417</strain>
    </source>
</reference>
<evidence type="ECO:0000313" key="2">
    <source>
        <dbReference type="EMBL" id="KAF4943620.1"/>
    </source>
</evidence>
<evidence type="ECO:0008006" key="4">
    <source>
        <dbReference type="Google" id="ProtNLM"/>
    </source>
</evidence>
<dbReference type="PANTHER" id="PTHR38791:SF11">
    <property type="entry name" value="ZN(II)2CYS6 TRANSCRIPTION FACTOR (EUROFUNG)"/>
    <property type="match status" value="1"/>
</dbReference>
<dbReference type="Proteomes" id="UP000604273">
    <property type="component" value="Unassembled WGS sequence"/>
</dbReference>
<accession>A0A8H4SQ33</accession>
<comment type="caution">
    <text evidence="2">The sequence shown here is derived from an EMBL/GenBank/DDBJ whole genome shotgun (WGS) entry which is preliminary data.</text>
</comment>
<dbReference type="InterPro" id="IPR053175">
    <property type="entry name" value="DHMBA_Reg_Transcription_Factor"/>
</dbReference>
<dbReference type="EMBL" id="JABFAI010000520">
    <property type="protein sequence ID" value="KAF4943620.1"/>
    <property type="molecule type" value="Genomic_DNA"/>
</dbReference>
<keyword evidence="3" id="KW-1185">Reference proteome</keyword>